<comment type="similarity">
    <text evidence="1">Belongs to the POA1 family.</text>
</comment>
<gene>
    <name evidence="6" type="ORF">FCALED_LOCUS4755</name>
</gene>
<dbReference type="EC" id="3.1.3.84" evidence="2"/>
<comment type="catalytic activity">
    <reaction evidence="4">
        <text>ADP-alpha-D-ribose 1''-phosphate + H2O = ADP-D-ribose + phosphate</text>
        <dbReference type="Rhea" id="RHEA:25029"/>
        <dbReference type="ChEBI" id="CHEBI:15377"/>
        <dbReference type="ChEBI" id="CHEBI:43474"/>
        <dbReference type="ChEBI" id="CHEBI:57967"/>
        <dbReference type="ChEBI" id="CHEBI:58753"/>
        <dbReference type="EC" id="3.1.3.84"/>
    </reaction>
</comment>
<dbReference type="Proteomes" id="UP000789570">
    <property type="component" value="Unassembled WGS sequence"/>
</dbReference>
<dbReference type="InterPro" id="IPR002589">
    <property type="entry name" value="Macro_dom"/>
</dbReference>
<dbReference type="PANTHER" id="PTHR12521:SF0">
    <property type="entry name" value="ADP-RIBOSE GLYCOHYDROLASE OARD1"/>
    <property type="match status" value="1"/>
</dbReference>
<dbReference type="AlphaFoldDB" id="A0A9N9A7N4"/>
<dbReference type="SUPFAM" id="SSF52949">
    <property type="entry name" value="Macro domain-like"/>
    <property type="match status" value="1"/>
</dbReference>
<evidence type="ECO:0000313" key="7">
    <source>
        <dbReference type="Proteomes" id="UP000789570"/>
    </source>
</evidence>
<dbReference type="PROSITE" id="PS51154">
    <property type="entry name" value="MACRO"/>
    <property type="match status" value="1"/>
</dbReference>
<keyword evidence="7" id="KW-1185">Reference proteome</keyword>
<dbReference type="Pfam" id="PF01661">
    <property type="entry name" value="Macro"/>
    <property type="match status" value="1"/>
</dbReference>
<feature type="domain" description="Macro" evidence="5">
    <location>
        <begin position="7"/>
        <end position="158"/>
    </location>
</feature>
<evidence type="ECO:0000256" key="1">
    <source>
        <dbReference type="ARBA" id="ARBA00006575"/>
    </source>
</evidence>
<dbReference type="SMART" id="SM00506">
    <property type="entry name" value="A1pp"/>
    <property type="match status" value="1"/>
</dbReference>
<dbReference type="CDD" id="cd02901">
    <property type="entry name" value="Macro_Poa1p-like"/>
    <property type="match status" value="1"/>
</dbReference>
<evidence type="ECO:0000256" key="2">
    <source>
        <dbReference type="ARBA" id="ARBA00012983"/>
    </source>
</evidence>
<protein>
    <recommendedName>
        <fullName evidence="3">ADP-ribose 1''-phosphate phosphatase</fullName>
        <ecNumber evidence="2">3.1.3.84</ecNumber>
    </recommendedName>
</protein>
<dbReference type="InterPro" id="IPR050892">
    <property type="entry name" value="ADP-ribose_metab_enzymes"/>
</dbReference>
<evidence type="ECO:0000313" key="6">
    <source>
        <dbReference type="EMBL" id="CAG8522159.1"/>
    </source>
</evidence>
<name>A0A9N9A7N4_9GLOM</name>
<dbReference type="PANTHER" id="PTHR12521">
    <property type="entry name" value="PROTEIN C6ORF130"/>
    <property type="match status" value="1"/>
</dbReference>
<reference evidence="6" key="1">
    <citation type="submission" date="2021-06" db="EMBL/GenBank/DDBJ databases">
        <authorList>
            <person name="Kallberg Y."/>
            <person name="Tangrot J."/>
            <person name="Rosling A."/>
        </authorList>
    </citation>
    <scope>NUCLEOTIDE SEQUENCE</scope>
    <source>
        <strain evidence="6">UK204</strain>
    </source>
</reference>
<organism evidence="6 7">
    <name type="scientific">Funneliformis caledonium</name>
    <dbReference type="NCBI Taxonomy" id="1117310"/>
    <lineage>
        <taxon>Eukaryota</taxon>
        <taxon>Fungi</taxon>
        <taxon>Fungi incertae sedis</taxon>
        <taxon>Mucoromycota</taxon>
        <taxon>Glomeromycotina</taxon>
        <taxon>Glomeromycetes</taxon>
        <taxon>Glomerales</taxon>
        <taxon>Glomeraceae</taxon>
        <taxon>Funneliformis</taxon>
    </lineage>
</organism>
<comment type="caution">
    <text evidence="6">The sequence shown here is derived from an EMBL/GenBank/DDBJ whole genome shotgun (WGS) entry which is preliminary data.</text>
</comment>
<accession>A0A9N9A7N4</accession>
<dbReference type="EMBL" id="CAJVPQ010000948">
    <property type="protein sequence ID" value="CAG8522159.1"/>
    <property type="molecule type" value="Genomic_DNA"/>
</dbReference>
<evidence type="ECO:0000256" key="4">
    <source>
        <dbReference type="ARBA" id="ARBA00034427"/>
    </source>
</evidence>
<sequence>MSSNTSQPSQISSETSKFIFVETRGDLFNDAPADSSLAHCVSADFKMSKGIAKIFKKMYGTRGLFDQHKKVGQVATLPDNNRYIFYIITKKIYSQKPTKEDFESAINDLRKVCEEKNVKLLCLPRIGTGLDKLPLEYVHRTIRQVFDGHEMKMIMFYL</sequence>
<proteinExistence type="inferred from homology"/>
<dbReference type="InterPro" id="IPR043472">
    <property type="entry name" value="Macro_dom-like"/>
</dbReference>
<dbReference type="OrthoDB" id="2155246at2759"/>
<evidence type="ECO:0000256" key="3">
    <source>
        <dbReference type="ARBA" id="ARBA00019744"/>
    </source>
</evidence>
<dbReference type="Gene3D" id="3.40.220.10">
    <property type="entry name" value="Leucine Aminopeptidase, subunit E, domain 1"/>
    <property type="match status" value="1"/>
</dbReference>
<evidence type="ECO:0000259" key="5">
    <source>
        <dbReference type="PROSITE" id="PS51154"/>
    </source>
</evidence>
<dbReference type="GO" id="GO:0140291">
    <property type="term" value="P:peptidyl-glutamate ADP-deribosylation"/>
    <property type="evidence" value="ECO:0007669"/>
    <property type="project" value="TreeGrafter"/>
</dbReference>